<evidence type="ECO:0000313" key="10">
    <source>
        <dbReference type="Proteomes" id="UP000076842"/>
    </source>
</evidence>
<feature type="site" description="Contributes to redox potential value" evidence="6">
    <location>
        <position position="37"/>
    </location>
</feature>
<dbReference type="STRING" id="1353952.A0A165H8K6"/>
<keyword evidence="4 7" id="KW-0676">Redox-active center</keyword>
<protein>
    <recommendedName>
        <fullName evidence="5">Thioredoxin</fullName>
    </recommendedName>
</protein>
<dbReference type="Gene3D" id="3.40.30.10">
    <property type="entry name" value="Glutaredoxin"/>
    <property type="match status" value="1"/>
</dbReference>
<dbReference type="OrthoDB" id="2121326at2759"/>
<keyword evidence="10" id="KW-1185">Reference proteome</keyword>
<feature type="disulfide bond" description="Redox-active" evidence="7">
    <location>
        <begin position="36"/>
        <end position="39"/>
    </location>
</feature>
<feature type="domain" description="Thioredoxin" evidence="8">
    <location>
        <begin position="4"/>
        <end position="114"/>
    </location>
</feature>
<dbReference type="GO" id="GO:0005737">
    <property type="term" value="C:cytoplasm"/>
    <property type="evidence" value="ECO:0007669"/>
    <property type="project" value="TreeGrafter"/>
</dbReference>
<dbReference type="CDD" id="cd02947">
    <property type="entry name" value="TRX_family"/>
    <property type="match status" value="1"/>
</dbReference>
<dbReference type="InterPro" id="IPR005746">
    <property type="entry name" value="Thioredoxin"/>
</dbReference>
<dbReference type="SUPFAM" id="SSF52833">
    <property type="entry name" value="Thioredoxin-like"/>
    <property type="match status" value="1"/>
</dbReference>
<evidence type="ECO:0000259" key="8">
    <source>
        <dbReference type="PROSITE" id="PS51352"/>
    </source>
</evidence>
<dbReference type="NCBIfam" id="TIGR01068">
    <property type="entry name" value="thioredoxin"/>
    <property type="match status" value="1"/>
</dbReference>
<evidence type="ECO:0000256" key="2">
    <source>
        <dbReference type="ARBA" id="ARBA00022982"/>
    </source>
</evidence>
<evidence type="ECO:0000256" key="1">
    <source>
        <dbReference type="ARBA" id="ARBA00022448"/>
    </source>
</evidence>
<feature type="active site" description="Nucleophile" evidence="6">
    <location>
        <position position="39"/>
    </location>
</feature>
<dbReference type="Pfam" id="PF00085">
    <property type="entry name" value="Thioredoxin"/>
    <property type="match status" value="1"/>
</dbReference>
<dbReference type="GO" id="GO:0015035">
    <property type="term" value="F:protein-disulfide reductase activity"/>
    <property type="evidence" value="ECO:0007669"/>
    <property type="project" value="InterPro"/>
</dbReference>
<evidence type="ECO:0000313" key="9">
    <source>
        <dbReference type="EMBL" id="KZT58987.1"/>
    </source>
</evidence>
<dbReference type="Proteomes" id="UP000076842">
    <property type="component" value="Unassembled WGS sequence"/>
</dbReference>
<keyword evidence="1" id="KW-0813">Transport</keyword>
<reference evidence="9 10" key="1">
    <citation type="journal article" date="2016" name="Mol. Biol. Evol.">
        <title>Comparative Genomics of Early-Diverging Mushroom-Forming Fungi Provides Insights into the Origins of Lignocellulose Decay Capabilities.</title>
        <authorList>
            <person name="Nagy L.G."/>
            <person name="Riley R."/>
            <person name="Tritt A."/>
            <person name="Adam C."/>
            <person name="Daum C."/>
            <person name="Floudas D."/>
            <person name="Sun H."/>
            <person name="Yadav J.S."/>
            <person name="Pangilinan J."/>
            <person name="Larsson K.H."/>
            <person name="Matsuura K."/>
            <person name="Barry K."/>
            <person name="Labutti K."/>
            <person name="Kuo R."/>
            <person name="Ohm R.A."/>
            <person name="Bhattacharya S.S."/>
            <person name="Shirouzu T."/>
            <person name="Yoshinaga Y."/>
            <person name="Martin F.M."/>
            <person name="Grigoriev I.V."/>
            <person name="Hibbett D.S."/>
        </authorList>
    </citation>
    <scope>NUCLEOTIDE SEQUENCE [LARGE SCALE GENOMIC DNA]</scope>
    <source>
        <strain evidence="9 10">HHB12733</strain>
    </source>
</reference>
<dbReference type="PANTHER" id="PTHR45663">
    <property type="entry name" value="GEO12009P1"/>
    <property type="match status" value="1"/>
</dbReference>
<dbReference type="InParanoid" id="A0A165H8K6"/>
<feature type="active site" description="Nucleophile" evidence="6">
    <location>
        <position position="36"/>
    </location>
</feature>
<sequence length="114" mass="12761">MSMLSTSRRLPALAFKHRVEEGGSKPVIVDFYADWCGPCRMLSPLLEKLTTDVKLTGGKEIDLMTVNTDDQNALAMEWKVAALPTIIVFKDGKAVKRFVGFMPMPQLQKFVEDV</sequence>
<dbReference type="AlphaFoldDB" id="A0A165H8K6"/>
<dbReference type="InterPro" id="IPR017937">
    <property type="entry name" value="Thioredoxin_CS"/>
</dbReference>
<dbReference type="PROSITE" id="PS00194">
    <property type="entry name" value="THIOREDOXIN_1"/>
    <property type="match status" value="1"/>
</dbReference>
<evidence type="ECO:0000256" key="5">
    <source>
        <dbReference type="PIRNR" id="PIRNR000077"/>
    </source>
</evidence>
<dbReference type="InterPro" id="IPR036249">
    <property type="entry name" value="Thioredoxin-like_sf"/>
</dbReference>
<organism evidence="9 10">
    <name type="scientific">Calocera cornea HHB12733</name>
    <dbReference type="NCBI Taxonomy" id="1353952"/>
    <lineage>
        <taxon>Eukaryota</taxon>
        <taxon>Fungi</taxon>
        <taxon>Dikarya</taxon>
        <taxon>Basidiomycota</taxon>
        <taxon>Agaricomycotina</taxon>
        <taxon>Dacrymycetes</taxon>
        <taxon>Dacrymycetales</taxon>
        <taxon>Dacrymycetaceae</taxon>
        <taxon>Calocera</taxon>
    </lineage>
</organism>
<gene>
    <name evidence="9" type="ORF">CALCODRAFT_507817</name>
</gene>
<accession>A0A165H8K6</accession>
<evidence type="ECO:0000256" key="6">
    <source>
        <dbReference type="PIRSR" id="PIRSR000077-1"/>
    </source>
</evidence>
<dbReference type="InterPro" id="IPR013766">
    <property type="entry name" value="Thioredoxin_domain"/>
</dbReference>
<evidence type="ECO:0000256" key="4">
    <source>
        <dbReference type="ARBA" id="ARBA00023284"/>
    </source>
</evidence>
<proteinExistence type="inferred from homology"/>
<dbReference type="PIRSF" id="PIRSF000077">
    <property type="entry name" value="Thioredoxin"/>
    <property type="match status" value="1"/>
</dbReference>
<feature type="site" description="Contributes to redox potential value" evidence="6">
    <location>
        <position position="38"/>
    </location>
</feature>
<dbReference type="PANTHER" id="PTHR45663:SF11">
    <property type="entry name" value="GEO12009P1"/>
    <property type="match status" value="1"/>
</dbReference>
<keyword evidence="3 7" id="KW-1015">Disulfide bond</keyword>
<dbReference type="EMBL" id="KV423945">
    <property type="protein sequence ID" value="KZT58987.1"/>
    <property type="molecule type" value="Genomic_DNA"/>
</dbReference>
<name>A0A165H8K6_9BASI</name>
<keyword evidence="2" id="KW-0249">Electron transport</keyword>
<comment type="similarity">
    <text evidence="5">Belongs to the thioredoxin family.</text>
</comment>
<dbReference type="PRINTS" id="PR00421">
    <property type="entry name" value="THIOREDOXIN"/>
</dbReference>
<evidence type="ECO:0000256" key="3">
    <source>
        <dbReference type="ARBA" id="ARBA00023157"/>
    </source>
</evidence>
<dbReference type="PROSITE" id="PS51352">
    <property type="entry name" value="THIOREDOXIN_2"/>
    <property type="match status" value="1"/>
</dbReference>
<feature type="site" description="Deprotonates C-terminal active site Cys" evidence="6">
    <location>
        <position position="30"/>
    </location>
</feature>
<evidence type="ECO:0000256" key="7">
    <source>
        <dbReference type="PIRSR" id="PIRSR000077-4"/>
    </source>
</evidence>